<feature type="transmembrane region" description="Helical" evidence="1">
    <location>
        <begin position="82"/>
        <end position="111"/>
    </location>
</feature>
<keyword evidence="1" id="KW-1133">Transmembrane helix</keyword>
<gene>
    <name evidence="2" type="ORF">FHR32_001608</name>
</gene>
<name>A0A7W7W7W9_9ACTN</name>
<proteinExistence type="predicted"/>
<keyword evidence="1" id="KW-0812">Transmembrane</keyword>
<dbReference type="Proteomes" id="UP000534286">
    <property type="component" value="Unassembled WGS sequence"/>
</dbReference>
<comment type="caution">
    <text evidence="2">The sequence shown here is derived from an EMBL/GenBank/DDBJ whole genome shotgun (WGS) entry which is preliminary data.</text>
</comment>
<evidence type="ECO:0000313" key="2">
    <source>
        <dbReference type="EMBL" id="MBB4937303.1"/>
    </source>
</evidence>
<keyword evidence="3" id="KW-1185">Reference proteome</keyword>
<protein>
    <recommendedName>
        <fullName evidence="4">MFS transporter</fullName>
    </recommendedName>
</protein>
<reference evidence="2 3" key="1">
    <citation type="submission" date="2020-08" db="EMBL/GenBank/DDBJ databases">
        <title>Sequencing the genomes of 1000 actinobacteria strains.</title>
        <authorList>
            <person name="Klenk H.-P."/>
        </authorList>
    </citation>
    <scope>NUCLEOTIDE SEQUENCE [LARGE SCALE GENOMIC DNA]</scope>
    <source>
        <strain evidence="2 3">DSM 43023</strain>
    </source>
</reference>
<dbReference type="RefSeq" id="WP_184756675.1">
    <property type="nucleotide sequence ID" value="NZ_BAABEK010000042.1"/>
</dbReference>
<keyword evidence="1" id="KW-0472">Membrane</keyword>
<sequence>MSTQNLQGAVLAAAAAFSAAALTWFAFARETWQFVAVMVLYGTARALSSGPAQAWHVDALHALEGPDADLKPGLSRGGAAGSVSLCVGMLAGTAVAWTAGAVALLLTVLLYPREAAGGTVESTTESVSP</sequence>
<dbReference type="AlphaFoldDB" id="A0A7W7W7W9"/>
<organism evidence="2 3">
    <name type="scientific">Streptosporangium album</name>
    <dbReference type="NCBI Taxonomy" id="47479"/>
    <lineage>
        <taxon>Bacteria</taxon>
        <taxon>Bacillati</taxon>
        <taxon>Actinomycetota</taxon>
        <taxon>Actinomycetes</taxon>
        <taxon>Streptosporangiales</taxon>
        <taxon>Streptosporangiaceae</taxon>
        <taxon>Streptosporangium</taxon>
    </lineage>
</organism>
<evidence type="ECO:0000313" key="3">
    <source>
        <dbReference type="Proteomes" id="UP000534286"/>
    </source>
</evidence>
<accession>A0A7W7W7W9</accession>
<evidence type="ECO:0000256" key="1">
    <source>
        <dbReference type="SAM" id="Phobius"/>
    </source>
</evidence>
<evidence type="ECO:0008006" key="4">
    <source>
        <dbReference type="Google" id="ProtNLM"/>
    </source>
</evidence>
<dbReference type="EMBL" id="JACHJU010000001">
    <property type="protein sequence ID" value="MBB4937303.1"/>
    <property type="molecule type" value="Genomic_DNA"/>
</dbReference>